<name>A0A0J9BZK4_9FIRM</name>
<evidence type="ECO:0000313" key="2">
    <source>
        <dbReference type="Proteomes" id="UP000037392"/>
    </source>
</evidence>
<comment type="caution">
    <text evidence="1">The sequence shown here is derived from an EMBL/GenBank/DDBJ whole genome shotgun (WGS) entry which is preliminary data.</text>
</comment>
<reference evidence="1 2" key="1">
    <citation type="submission" date="2011-04" db="EMBL/GenBank/DDBJ databases">
        <title>The Genome Sequence of Clostridium citroniae WAL-19142.</title>
        <authorList>
            <consortium name="The Broad Institute Genome Sequencing Platform"/>
            <person name="Earl A."/>
            <person name="Ward D."/>
            <person name="Feldgarden M."/>
            <person name="Gevers D."/>
            <person name="Warren Y.A."/>
            <person name="Tyrrell K.L."/>
            <person name="Citron D.M."/>
            <person name="Goldstein E.J."/>
            <person name="Daigneault M."/>
            <person name="Allen-Vercoe E."/>
            <person name="Young S.K."/>
            <person name="Zeng Q."/>
            <person name="Gargeya S."/>
            <person name="Fitzgerald M."/>
            <person name="Haas B."/>
            <person name="Abouelleil A."/>
            <person name="Alvarado L."/>
            <person name="Arachchi H.M."/>
            <person name="Berlin A."/>
            <person name="Brown A."/>
            <person name="Chapman S.B."/>
            <person name="Chen Z."/>
            <person name="Dunbar C."/>
            <person name="Freedman E."/>
            <person name="Gearin G."/>
            <person name="Gellesch M."/>
            <person name="Goldberg J."/>
            <person name="Griggs A."/>
            <person name="Gujja S."/>
            <person name="Heilman E.R."/>
            <person name="Heiman D."/>
            <person name="Howarth C."/>
            <person name="Larson L."/>
            <person name="Lui A."/>
            <person name="MacDonald P.J."/>
            <person name="Mehta T."/>
            <person name="Montmayeur A."/>
            <person name="Murphy C."/>
            <person name="Neiman D."/>
            <person name="Pearson M."/>
            <person name="Priest M."/>
            <person name="Roberts A."/>
            <person name="Saif S."/>
            <person name="Shea T."/>
            <person name="Shenoy N."/>
            <person name="Sisk P."/>
            <person name="Stolte C."/>
            <person name="Sykes S."/>
            <person name="White J."/>
            <person name="Yandava C."/>
            <person name="Wortman J."/>
            <person name="Nusbaum C."/>
            <person name="Birren B."/>
        </authorList>
    </citation>
    <scope>NUCLEOTIDE SEQUENCE [LARGE SCALE GENOMIC DNA]</scope>
    <source>
        <strain evidence="1 2">WAL-19142</strain>
    </source>
</reference>
<proteinExistence type="predicted"/>
<organism evidence="1 2">
    <name type="scientific">[Clostridium] citroniae WAL-19142</name>
    <dbReference type="NCBI Taxonomy" id="742734"/>
    <lineage>
        <taxon>Bacteria</taxon>
        <taxon>Bacillati</taxon>
        <taxon>Bacillota</taxon>
        <taxon>Clostridia</taxon>
        <taxon>Lachnospirales</taxon>
        <taxon>Lachnospiraceae</taxon>
        <taxon>Enterocloster</taxon>
    </lineage>
</organism>
<dbReference type="RefSeq" id="WP_048930245.1">
    <property type="nucleotide sequence ID" value="NZ_KQ235879.1"/>
</dbReference>
<dbReference type="EMBL" id="ADLK01000024">
    <property type="protein sequence ID" value="KMW18412.1"/>
    <property type="molecule type" value="Genomic_DNA"/>
</dbReference>
<dbReference type="PATRIC" id="fig|742734.4.peg.3557"/>
<accession>A0A0J9BZK4</accession>
<dbReference type="Proteomes" id="UP000037392">
    <property type="component" value="Unassembled WGS sequence"/>
</dbReference>
<sequence length="209" mass="23437">MKFITEDDLRLAYKSVPFTSYVIMPQERLTPGGRQFLIDRQIRICDFNPPDPGEAGPGRKEDIRLSGADCKISSDTAAFIRTVQALLLQTGSDLLEINVLTAQEIFTLERRVAGLLKERPAQGPECTGCAGITPDNWDCLLEDCFEVTGFHAQSPRGREIVRLHLLRCTLRQLAGKIPEHQRKLVYPVINRLSQMICLAFGGNTCQKKH</sequence>
<dbReference type="GeneID" id="93162146"/>
<dbReference type="OrthoDB" id="306726at2"/>
<gene>
    <name evidence="1" type="ORF">HMPREF9470_03322</name>
</gene>
<evidence type="ECO:0008006" key="3">
    <source>
        <dbReference type="Google" id="ProtNLM"/>
    </source>
</evidence>
<dbReference type="AlphaFoldDB" id="A0A0J9BZK4"/>
<evidence type="ECO:0000313" key="1">
    <source>
        <dbReference type="EMBL" id="KMW18412.1"/>
    </source>
</evidence>
<protein>
    <recommendedName>
        <fullName evidence="3">Cobalamin adenosyltransferase-like domain-containing protein</fullName>
    </recommendedName>
</protein>